<reference evidence="7 8" key="1">
    <citation type="journal article" date="2019" name="Int. J. Syst. Evol. Microbiol.">
        <title>The Global Catalogue of Microorganisms (GCM) 10K type strain sequencing project: providing services to taxonomists for standard genome sequencing and annotation.</title>
        <authorList>
            <consortium name="The Broad Institute Genomics Platform"/>
            <consortium name="The Broad Institute Genome Sequencing Center for Infectious Disease"/>
            <person name="Wu L."/>
            <person name="Ma J."/>
        </authorList>
    </citation>
    <scope>NUCLEOTIDE SEQUENCE [LARGE SCALE GENOMIC DNA]</scope>
    <source>
        <strain evidence="7 8">JCM 15089</strain>
    </source>
</reference>
<dbReference type="InterPro" id="IPR033452">
    <property type="entry name" value="GH30_C"/>
</dbReference>
<dbReference type="Gene3D" id="2.60.40.1180">
    <property type="entry name" value="Golgi alpha-mannosidase II"/>
    <property type="match status" value="1"/>
</dbReference>
<dbReference type="Pfam" id="PF17189">
    <property type="entry name" value="Glyco_hydro_30C"/>
    <property type="match status" value="1"/>
</dbReference>
<keyword evidence="4" id="KW-0326">Glycosidase</keyword>
<evidence type="ECO:0000313" key="8">
    <source>
        <dbReference type="Proteomes" id="UP001499951"/>
    </source>
</evidence>
<sequence length="442" mass="48116">MWLTTADGSKALSRQTDITFSQARSKKRTPAAVVIDPGKHYQEIVGFGAALTDASAILIHNLPASQRDALLKELFGRENGGLGFSFTRLTIGASDFSTRHYSFDDQPKGAKDPTLKDFSIEPNRAEVLPVLKQALAINPDLKVMASPWSAPGWMKSSDSLIQGSLLSEAYPAFADYFRRYIDAYSAEGVAIYALTIQNEPHFEPTDYPGMRVNPQSRATFIGAHLGPLLARTHPDVRILDWDHNWDEPQSPLTVLADPTAARFVAGVAWHCYNGNTPAQGVVHDAHPDKETWFTECSGGDWVDAKDALVTSAGTLVETMRYWSKGALLWNLALDEKHGPHLGGCDNCRGVVTIDSATGAVTRTVDYYALGHLSRFVPPGAVRIEAGPGPKDTNTVAFRNKDGSIVVLAVNRGKGARTVSIREGRRGFSYDLPPGGVATFVWH</sequence>
<evidence type="ECO:0000256" key="4">
    <source>
        <dbReference type="RuleBase" id="RU361188"/>
    </source>
</evidence>
<name>A0ABN1EMS3_9PROT</name>
<dbReference type="Gene3D" id="3.20.20.80">
    <property type="entry name" value="Glycosidases"/>
    <property type="match status" value="1"/>
</dbReference>
<keyword evidence="8" id="KW-1185">Reference proteome</keyword>
<organism evidence="7 8">
    <name type="scientific">Rhizomicrobium electricum</name>
    <dbReference type="NCBI Taxonomy" id="480070"/>
    <lineage>
        <taxon>Bacteria</taxon>
        <taxon>Pseudomonadati</taxon>
        <taxon>Pseudomonadota</taxon>
        <taxon>Alphaproteobacteria</taxon>
        <taxon>Micropepsales</taxon>
        <taxon>Micropepsaceae</taxon>
        <taxon>Rhizomicrobium</taxon>
    </lineage>
</organism>
<dbReference type="InterPro" id="IPR001139">
    <property type="entry name" value="Glyco_hydro_30"/>
</dbReference>
<proteinExistence type="inferred from homology"/>
<gene>
    <name evidence="7" type="ORF">GCM10008942_18270</name>
</gene>
<keyword evidence="2" id="KW-0732">Signal</keyword>
<feature type="domain" description="Glycosyl hydrolase family 30 TIM-barrel" evidence="5">
    <location>
        <begin position="44"/>
        <end position="376"/>
    </location>
</feature>
<evidence type="ECO:0000256" key="3">
    <source>
        <dbReference type="ARBA" id="ARBA00022801"/>
    </source>
</evidence>
<dbReference type="InterPro" id="IPR033453">
    <property type="entry name" value="Glyco_hydro_30_TIM-barrel"/>
</dbReference>
<comment type="similarity">
    <text evidence="1 4">Belongs to the glycosyl hydrolase 30 family.</text>
</comment>
<dbReference type="InterPro" id="IPR017853">
    <property type="entry name" value="GH"/>
</dbReference>
<dbReference type="SUPFAM" id="SSF51011">
    <property type="entry name" value="Glycosyl hydrolase domain"/>
    <property type="match status" value="1"/>
</dbReference>
<dbReference type="EMBL" id="BAAADD010000004">
    <property type="protein sequence ID" value="GAA0569874.1"/>
    <property type="molecule type" value="Genomic_DNA"/>
</dbReference>
<protein>
    <submittedName>
        <fullName evidence="7">Glucosylceramidase</fullName>
    </submittedName>
</protein>
<dbReference type="Proteomes" id="UP001499951">
    <property type="component" value="Unassembled WGS sequence"/>
</dbReference>
<evidence type="ECO:0000256" key="1">
    <source>
        <dbReference type="ARBA" id="ARBA00005382"/>
    </source>
</evidence>
<comment type="caution">
    <text evidence="7">The sequence shown here is derived from an EMBL/GenBank/DDBJ whole genome shotgun (WGS) entry which is preliminary data.</text>
</comment>
<accession>A0ABN1EMS3</accession>
<evidence type="ECO:0000259" key="6">
    <source>
        <dbReference type="Pfam" id="PF17189"/>
    </source>
</evidence>
<dbReference type="PANTHER" id="PTHR11069">
    <property type="entry name" value="GLUCOSYLCERAMIDASE"/>
    <property type="match status" value="1"/>
</dbReference>
<evidence type="ECO:0000259" key="5">
    <source>
        <dbReference type="Pfam" id="PF02055"/>
    </source>
</evidence>
<evidence type="ECO:0000313" key="7">
    <source>
        <dbReference type="EMBL" id="GAA0569874.1"/>
    </source>
</evidence>
<dbReference type="PANTHER" id="PTHR11069:SF23">
    <property type="entry name" value="LYSOSOMAL ACID GLUCOSYLCERAMIDASE"/>
    <property type="match status" value="1"/>
</dbReference>
<feature type="domain" description="Glycosyl hydrolase family 30 beta sandwich" evidence="6">
    <location>
        <begin position="379"/>
        <end position="439"/>
    </location>
</feature>
<dbReference type="SUPFAM" id="SSF51445">
    <property type="entry name" value="(Trans)glycosidases"/>
    <property type="match status" value="1"/>
</dbReference>
<evidence type="ECO:0000256" key="2">
    <source>
        <dbReference type="ARBA" id="ARBA00022729"/>
    </source>
</evidence>
<dbReference type="PRINTS" id="PR00843">
    <property type="entry name" value="GLHYDRLASE30"/>
</dbReference>
<dbReference type="Pfam" id="PF02055">
    <property type="entry name" value="Glyco_hydro_30"/>
    <property type="match status" value="1"/>
</dbReference>
<dbReference type="InterPro" id="IPR013780">
    <property type="entry name" value="Glyco_hydro_b"/>
</dbReference>
<keyword evidence="3 4" id="KW-0378">Hydrolase</keyword>